<evidence type="ECO:0000256" key="2">
    <source>
        <dbReference type="ARBA" id="ARBA00023125"/>
    </source>
</evidence>
<dbReference type="PROSITE" id="PS50043">
    <property type="entry name" value="HTH_LUXR_2"/>
    <property type="match status" value="1"/>
</dbReference>
<evidence type="ECO:0000256" key="1">
    <source>
        <dbReference type="ARBA" id="ARBA00023015"/>
    </source>
</evidence>
<dbReference type="GO" id="GO:0003677">
    <property type="term" value="F:DNA binding"/>
    <property type="evidence" value="ECO:0007669"/>
    <property type="project" value="UniProtKB-KW"/>
</dbReference>
<evidence type="ECO:0000259" key="4">
    <source>
        <dbReference type="PROSITE" id="PS50043"/>
    </source>
</evidence>
<dbReference type="InterPro" id="IPR036388">
    <property type="entry name" value="WH-like_DNA-bd_sf"/>
</dbReference>
<dbReference type="SUPFAM" id="SSF46894">
    <property type="entry name" value="C-terminal effector domain of the bipartite response regulators"/>
    <property type="match status" value="1"/>
</dbReference>
<accession>A0A922P0Z9</accession>
<name>A0A922P0Z9_9HYPH</name>
<evidence type="ECO:0000313" key="6">
    <source>
        <dbReference type="Proteomes" id="UP000052167"/>
    </source>
</evidence>
<dbReference type="PANTHER" id="PTHR44688:SF16">
    <property type="entry name" value="DNA-BINDING TRANSCRIPTIONAL ACTIVATOR DEVR_DOSR"/>
    <property type="match status" value="1"/>
</dbReference>
<keyword evidence="6" id="KW-1185">Reference proteome</keyword>
<organism evidence="5 6">
    <name type="scientific">Pseudorhizobium pelagicum</name>
    <dbReference type="NCBI Taxonomy" id="1509405"/>
    <lineage>
        <taxon>Bacteria</taxon>
        <taxon>Pseudomonadati</taxon>
        <taxon>Pseudomonadota</taxon>
        <taxon>Alphaproteobacteria</taxon>
        <taxon>Hyphomicrobiales</taxon>
        <taxon>Rhizobiaceae</taxon>
        <taxon>Rhizobium/Agrobacterium group</taxon>
        <taxon>Pseudorhizobium</taxon>
    </lineage>
</organism>
<dbReference type="Gene3D" id="1.10.10.10">
    <property type="entry name" value="Winged helix-like DNA-binding domain superfamily/Winged helix DNA-binding domain"/>
    <property type="match status" value="1"/>
</dbReference>
<dbReference type="GO" id="GO:0006355">
    <property type="term" value="P:regulation of DNA-templated transcription"/>
    <property type="evidence" value="ECO:0007669"/>
    <property type="project" value="InterPro"/>
</dbReference>
<evidence type="ECO:0000256" key="3">
    <source>
        <dbReference type="ARBA" id="ARBA00023163"/>
    </source>
</evidence>
<dbReference type="Gene3D" id="3.30.450.80">
    <property type="entry name" value="Transcription factor LuxR-like, autoinducer-binding domain"/>
    <property type="match status" value="1"/>
</dbReference>
<dbReference type="EMBL" id="JOKJ01000008">
    <property type="protein sequence ID" value="KEQ09069.1"/>
    <property type="molecule type" value="Genomic_DNA"/>
</dbReference>
<evidence type="ECO:0000313" key="5">
    <source>
        <dbReference type="EMBL" id="KEQ09069.1"/>
    </source>
</evidence>
<sequence length="246" mass="28178">MSIHLIMQLLVLAGEIKTEGELTQRLEAVLDVYSFGFYRLSLQPTVQEPSRELALAVRWPKGWAEVYRFKKYASVDPAARLLPTAQRPYRLREAAFALRNEPHRARMQRLIQDAARHGIRDGYVFPVHGRTGLLGSLLVSGKPVDLSPAEMTLFDTVARTMFWRYLELRGWAAELEKFGPFEVSLTKREVEVVTHLAEGLTSHEIARELQISNHTVDWYINGLQDKMKARNRQHVVALAFRRGLVS</sequence>
<dbReference type="SMART" id="SM00421">
    <property type="entry name" value="HTH_LUXR"/>
    <property type="match status" value="1"/>
</dbReference>
<reference evidence="5 6" key="1">
    <citation type="submission" date="2014-06" db="EMBL/GenBank/DDBJ databases">
        <title>Rhizobium pelagicum/R2-400B4.</title>
        <authorList>
            <person name="Kimes N.E."/>
            <person name="Lopez-Perez M."/>
        </authorList>
    </citation>
    <scope>NUCLEOTIDE SEQUENCE [LARGE SCALE GENOMIC DNA]</scope>
    <source>
        <strain evidence="5 6">R2-400B4</strain>
    </source>
</reference>
<gene>
    <name evidence="5" type="ORF">GV68_25220</name>
</gene>
<proteinExistence type="predicted"/>
<dbReference type="InterPro" id="IPR005143">
    <property type="entry name" value="TF_LuxR_autoind-bd_dom"/>
</dbReference>
<dbReference type="CDD" id="cd06170">
    <property type="entry name" value="LuxR_C_like"/>
    <property type="match status" value="1"/>
</dbReference>
<dbReference type="Pfam" id="PF00196">
    <property type="entry name" value="GerE"/>
    <property type="match status" value="1"/>
</dbReference>
<keyword evidence="1" id="KW-0805">Transcription regulation</keyword>
<dbReference type="Proteomes" id="UP000052167">
    <property type="component" value="Unassembled WGS sequence"/>
</dbReference>
<dbReference type="PANTHER" id="PTHR44688">
    <property type="entry name" value="DNA-BINDING TRANSCRIPTIONAL ACTIVATOR DEVR_DOSR"/>
    <property type="match status" value="1"/>
</dbReference>
<keyword evidence="3" id="KW-0804">Transcription</keyword>
<dbReference type="InterPro" id="IPR016032">
    <property type="entry name" value="Sig_transdc_resp-reg_C-effctor"/>
</dbReference>
<comment type="caution">
    <text evidence="5">The sequence shown here is derived from an EMBL/GenBank/DDBJ whole genome shotgun (WGS) entry which is preliminary data.</text>
</comment>
<feature type="domain" description="HTH luxR-type" evidence="4">
    <location>
        <begin position="183"/>
        <end position="243"/>
    </location>
</feature>
<dbReference type="InterPro" id="IPR036693">
    <property type="entry name" value="TF_LuxR_autoind-bd_dom_sf"/>
</dbReference>
<dbReference type="InterPro" id="IPR000792">
    <property type="entry name" value="Tscrpt_reg_LuxR_C"/>
</dbReference>
<dbReference type="SUPFAM" id="SSF75516">
    <property type="entry name" value="Pheromone-binding domain of LuxR-like quorum-sensing transcription factors"/>
    <property type="match status" value="1"/>
</dbReference>
<dbReference type="AlphaFoldDB" id="A0A922P0Z9"/>
<dbReference type="OrthoDB" id="3170288at2"/>
<dbReference type="RefSeq" id="WP_037164488.1">
    <property type="nucleotide sequence ID" value="NZ_JOKI01000006.1"/>
</dbReference>
<protein>
    <submittedName>
        <fullName evidence="5">LuxR family transcriptional regulator</fullName>
    </submittedName>
</protein>
<keyword evidence="2" id="KW-0238">DNA-binding</keyword>
<dbReference type="Pfam" id="PF03472">
    <property type="entry name" value="Autoind_bind"/>
    <property type="match status" value="1"/>
</dbReference>
<dbReference type="PRINTS" id="PR00038">
    <property type="entry name" value="HTHLUXR"/>
</dbReference>